<feature type="transmembrane region" description="Helical" evidence="1">
    <location>
        <begin position="72"/>
        <end position="91"/>
    </location>
</feature>
<dbReference type="Proteomes" id="UP000260758">
    <property type="component" value="Unassembled WGS sequence"/>
</dbReference>
<name>A0A3E4YLA8_9FIRM</name>
<reference evidence="2 3" key="1">
    <citation type="submission" date="2018-08" db="EMBL/GenBank/DDBJ databases">
        <title>A genome reference for cultivated species of the human gut microbiota.</title>
        <authorList>
            <person name="Zou Y."/>
            <person name="Xue W."/>
            <person name="Luo G."/>
        </authorList>
    </citation>
    <scope>NUCLEOTIDE SEQUENCE [LARGE SCALE GENOMIC DNA]</scope>
    <source>
        <strain evidence="2 3">OM07-13</strain>
    </source>
</reference>
<keyword evidence="1" id="KW-0812">Transmembrane</keyword>
<keyword evidence="1" id="KW-0472">Membrane</keyword>
<dbReference type="RefSeq" id="WP_117718249.1">
    <property type="nucleotide sequence ID" value="NZ_QSTP01000001.1"/>
</dbReference>
<organism evidence="2 3">
    <name type="scientific">Agathobacter rectalis</name>
    <dbReference type="NCBI Taxonomy" id="39491"/>
    <lineage>
        <taxon>Bacteria</taxon>
        <taxon>Bacillati</taxon>
        <taxon>Bacillota</taxon>
        <taxon>Clostridia</taxon>
        <taxon>Lachnospirales</taxon>
        <taxon>Lachnospiraceae</taxon>
        <taxon>Agathobacter</taxon>
    </lineage>
</organism>
<protein>
    <submittedName>
        <fullName evidence="2">Uncharacterized protein</fullName>
    </submittedName>
</protein>
<accession>A0A3E4YLA8</accession>
<evidence type="ECO:0000313" key="2">
    <source>
        <dbReference type="EMBL" id="RGM75490.1"/>
    </source>
</evidence>
<proteinExistence type="predicted"/>
<gene>
    <name evidence="2" type="ORF">DXB99_02905</name>
</gene>
<comment type="caution">
    <text evidence="2">The sequence shown here is derived from an EMBL/GenBank/DDBJ whole genome shotgun (WGS) entry which is preliminary data.</text>
</comment>
<evidence type="ECO:0000256" key="1">
    <source>
        <dbReference type="SAM" id="Phobius"/>
    </source>
</evidence>
<evidence type="ECO:0000313" key="3">
    <source>
        <dbReference type="Proteomes" id="UP000260758"/>
    </source>
</evidence>
<keyword evidence="1" id="KW-1133">Transmembrane helix</keyword>
<feature type="transmembrane region" description="Helical" evidence="1">
    <location>
        <begin position="97"/>
        <end position="115"/>
    </location>
</feature>
<feature type="transmembrane region" description="Helical" evidence="1">
    <location>
        <begin position="20"/>
        <end position="51"/>
    </location>
</feature>
<sequence length="140" mass="15887">MKTYKDVITYVKESMVSDSLGYVGLMMILLGNFFNDAIGIVLDIVSLLLLCISWLIKLKIDKNMIKFVSEDFFKYTSIINAIFLFLAIIGLFKTNKYMIFGTVIGVIGIIINGILEIRYLKKTKPEIPETNTIGEDNNED</sequence>
<dbReference type="AlphaFoldDB" id="A0A3E4YLA8"/>
<dbReference type="EMBL" id="QSTP01000001">
    <property type="protein sequence ID" value="RGM75490.1"/>
    <property type="molecule type" value="Genomic_DNA"/>
</dbReference>